<name>A0ABQ5FTI9_9ASTR</name>
<protein>
    <submittedName>
        <fullName evidence="2">Retrovirus-related pol polyprotein from transposon TNT 1-94</fullName>
    </submittedName>
</protein>
<keyword evidence="3" id="KW-1185">Reference proteome</keyword>
<reference evidence="2" key="1">
    <citation type="journal article" date="2022" name="Int. J. Mol. Sci.">
        <title>Draft Genome of Tanacetum Coccineum: Genomic Comparison of Closely Related Tanacetum-Family Plants.</title>
        <authorList>
            <person name="Yamashiro T."/>
            <person name="Shiraishi A."/>
            <person name="Nakayama K."/>
            <person name="Satake H."/>
        </authorList>
    </citation>
    <scope>NUCLEOTIDE SEQUENCE</scope>
</reference>
<dbReference type="EMBL" id="BQNB010017693">
    <property type="protein sequence ID" value="GJT66195.1"/>
    <property type="molecule type" value="Genomic_DNA"/>
</dbReference>
<reference evidence="2" key="2">
    <citation type="submission" date="2022-01" db="EMBL/GenBank/DDBJ databases">
        <authorList>
            <person name="Yamashiro T."/>
            <person name="Shiraishi A."/>
            <person name="Satake H."/>
            <person name="Nakayama K."/>
        </authorList>
    </citation>
    <scope>NUCLEOTIDE SEQUENCE</scope>
</reference>
<organism evidence="2 3">
    <name type="scientific">Tanacetum coccineum</name>
    <dbReference type="NCBI Taxonomy" id="301880"/>
    <lineage>
        <taxon>Eukaryota</taxon>
        <taxon>Viridiplantae</taxon>
        <taxon>Streptophyta</taxon>
        <taxon>Embryophyta</taxon>
        <taxon>Tracheophyta</taxon>
        <taxon>Spermatophyta</taxon>
        <taxon>Magnoliopsida</taxon>
        <taxon>eudicotyledons</taxon>
        <taxon>Gunneridae</taxon>
        <taxon>Pentapetalae</taxon>
        <taxon>asterids</taxon>
        <taxon>campanulids</taxon>
        <taxon>Asterales</taxon>
        <taxon>Asteraceae</taxon>
        <taxon>Asteroideae</taxon>
        <taxon>Anthemideae</taxon>
        <taxon>Anthemidinae</taxon>
        <taxon>Tanacetum</taxon>
    </lineage>
</organism>
<sequence length="354" mass="39866">MYRIKFKADGSIERFKARVVSKGLNQKEGIYYKETFAPVAKMVSDKALTATATHHNWDIEELDVSNAFLHGDLDEQVYMTVPQGYSSSLPPNSVCKLKKSLYGLKQANRQWFIKLTDFLKGIGFHQSYADTSLFTLTKGSSFTALLIYVDDILINGSDKATIQSIKQQLDHTFSIKDLGSFHYYLGIEILQNSKELIMSQRKYALDLLQCANMLNHKPFTIPLDPIKTLNSIDGIPLDDPSLYRKLVGKLIYLTITRPDLSFTAQAISQFSHQPRTTHMVALYKVLRYIKLCPSQGLHFPKGSPLHLSAYCDSDWAACPITRRSVSGYAVFLGPCLISWTSKKQSVVSRSSIEA</sequence>
<dbReference type="Proteomes" id="UP001151760">
    <property type="component" value="Unassembled WGS sequence"/>
</dbReference>
<dbReference type="Pfam" id="PF07727">
    <property type="entry name" value="RVT_2"/>
    <property type="match status" value="1"/>
</dbReference>
<evidence type="ECO:0000313" key="3">
    <source>
        <dbReference type="Proteomes" id="UP001151760"/>
    </source>
</evidence>
<feature type="domain" description="Reverse transcriptase Ty1/copia-type" evidence="1">
    <location>
        <begin position="11"/>
        <end position="223"/>
    </location>
</feature>
<dbReference type="SUPFAM" id="SSF56672">
    <property type="entry name" value="DNA/RNA polymerases"/>
    <property type="match status" value="1"/>
</dbReference>
<evidence type="ECO:0000259" key="1">
    <source>
        <dbReference type="Pfam" id="PF07727"/>
    </source>
</evidence>
<proteinExistence type="predicted"/>
<dbReference type="PANTHER" id="PTHR11439">
    <property type="entry name" value="GAG-POL-RELATED RETROTRANSPOSON"/>
    <property type="match status" value="1"/>
</dbReference>
<dbReference type="PANTHER" id="PTHR11439:SF470">
    <property type="entry name" value="CYSTEINE-RICH RLK (RECEPTOR-LIKE PROTEIN KINASE) 8"/>
    <property type="match status" value="1"/>
</dbReference>
<comment type="caution">
    <text evidence="2">The sequence shown here is derived from an EMBL/GenBank/DDBJ whole genome shotgun (WGS) entry which is preliminary data.</text>
</comment>
<evidence type="ECO:0000313" key="2">
    <source>
        <dbReference type="EMBL" id="GJT66195.1"/>
    </source>
</evidence>
<accession>A0ABQ5FTI9</accession>
<dbReference type="InterPro" id="IPR043502">
    <property type="entry name" value="DNA/RNA_pol_sf"/>
</dbReference>
<gene>
    <name evidence="2" type="ORF">Tco_1017675</name>
</gene>
<dbReference type="InterPro" id="IPR013103">
    <property type="entry name" value="RVT_2"/>
</dbReference>
<dbReference type="CDD" id="cd09272">
    <property type="entry name" value="RNase_HI_RT_Ty1"/>
    <property type="match status" value="1"/>
</dbReference>